<feature type="region of interest" description="Disordered" evidence="1">
    <location>
        <begin position="1"/>
        <end position="51"/>
    </location>
</feature>
<accession>A0ABD3GCN9</accession>
<dbReference type="EMBL" id="JBJQOH010000008">
    <property type="protein sequence ID" value="KAL3676923.1"/>
    <property type="molecule type" value="Genomic_DNA"/>
</dbReference>
<dbReference type="AlphaFoldDB" id="A0ABD3GCN9"/>
<dbReference type="Proteomes" id="UP001633002">
    <property type="component" value="Unassembled WGS sequence"/>
</dbReference>
<feature type="region of interest" description="Disordered" evidence="1">
    <location>
        <begin position="264"/>
        <end position="323"/>
    </location>
</feature>
<reference evidence="2 3" key="1">
    <citation type="submission" date="2024-09" db="EMBL/GenBank/DDBJ databases">
        <title>Chromosome-scale assembly of Riccia sorocarpa.</title>
        <authorList>
            <person name="Paukszto L."/>
        </authorList>
    </citation>
    <scope>NUCLEOTIDE SEQUENCE [LARGE SCALE GENOMIC DNA]</scope>
    <source>
        <strain evidence="2">LP-2024</strain>
        <tissue evidence="2">Aerial parts of the thallus</tissue>
    </source>
</reference>
<proteinExistence type="predicted"/>
<protein>
    <submittedName>
        <fullName evidence="2">Uncharacterized protein</fullName>
    </submittedName>
</protein>
<keyword evidence="3" id="KW-1185">Reference proteome</keyword>
<feature type="compositionally biased region" description="Basic and acidic residues" evidence="1">
    <location>
        <begin position="159"/>
        <end position="170"/>
    </location>
</feature>
<organism evidence="2 3">
    <name type="scientific">Riccia sorocarpa</name>
    <dbReference type="NCBI Taxonomy" id="122646"/>
    <lineage>
        <taxon>Eukaryota</taxon>
        <taxon>Viridiplantae</taxon>
        <taxon>Streptophyta</taxon>
        <taxon>Embryophyta</taxon>
        <taxon>Marchantiophyta</taxon>
        <taxon>Marchantiopsida</taxon>
        <taxon>Marchantiidae</taxon>
        <taxon>Marchantiales</taxon>
        <taxon>Ricciaceae</taxon>
        <taxon>Riccia</taxon>
    </lineage>
</organism>
<sequence>MEIRSDGIGRSPIKDGSHDGGVAIGNMDQGSSSLPIPVAPALPTGNDAPAHRIDVSKSTQKDILMQDGVRMVRVDSWGYRPEGLQEADFPLLNSPVQTSEGTGGSLMKRSGAPGLQTGGDASTSSAPPLNAKDCPGFGGLKPTTRQFRPAERGAPNSRKGKDQLEEVKDKSAKKHSPRGDFTLPRIFKRGKDLTGDPASGTQSNNLFNALRELEENEHAVAPSRGSQVTASEKLAPTEDKLQVPANLPQRLDHLEKWADITDEEMTSKATKNAKGRNPEDPNHTTDRGNVAKRRARKDEAPEYQRVETFSQLLPVEQDGAMEA</sequence>
<comment type="caution">
    <text evidence="2">The sequence shown here is derived from an EMBL/GenBank/DDBJ whole genome shotgun (WGS) entry which is preliminary data.</text>
</comment>
<feature type="compositionally biased region" description="Basic and acidic residues" evidence="1">
    <location>
        <begin position="276"/>
        <end position="286"/>
    </location>
</feature>
<gene>
    <name evidence="2" type="ORF">R1sor_026871</name>
</gene>
<name>A0ABD3GCN9_9MARC</name>
<evidence type="ECO:0000256" key="1">
    <source>
        <dbReference type="SAM" id="MobiDB-lite"/>
    </source>
</evidence>
<evidence type="ECO:0000313" key="3">
    <source>
        <dbReference type="Proteomes" id="UP001633002"/>
    </source>
</evidence>
<feature type="compositionally biased region" description="Basic and acidic residues" evidence="1">
    <location>
        <begin position="1"/>
        <end position="18"/>
    </location>
</feature>
<evidence type="ECO:0000313" key="2">
    <source>
        <dbReference type="EMBL" id="KAL3676923.1"/>
    </source>
</evidence>
<feature type="region of interest" description="Disordered" evidence="1">
    <location>
        <begin position="93"/>
        <end position="242"/>
    </location>
</feature>
<feature type="compositionally biased region" description="Basic and acidic residues" evidence="1">
    <location>
        <begin position="296"/>
        <end position="305"/>
    </location>
</feature>